<proteinExistence type="inferred from homology"/>
<dbReference type="PROSITE" id="PS50262">
    <property type="entry name" value="G_PROTEIN_RECEP_F1_2"/>
    <property type="match status" value="1"/>
</dbReference>
<evidence type="ECO:0000256" key="13">
    <source>
        <dbReference type="SAM" id="Phobius"/>
    </source>
</evidence>
<dbReference type="InterPro" id="IPR007960">
    <property type="entry name" value="TAS2R"/>
</dbReference>
<dbReference type="GeneTree" id="ENSGT01150000286975"/>
<evidence type="ECO:0000256" key="6">
    <source>
        <dbReference type="ARBA" id="ARBA00022989"/>
    </source>
</evidence>
<evidence type="ECO:0000313" key="16">
    <source>
        <dbReference type="Proteomes" id="UP000694414"/>
    </source>
</evidence>
<dbReference type="InterPro" id="IPR017452">
    <property type="entry name" value="GPCR_Rhodpsn_7TM"/>
</dbReference>
<evidence type="ECO:0000256" key="3">
    <source>
        <dbReference type="ARBA" id="ARBA00022480"/>
    </source>
</evidence>
<sequence>MPSAIENTFLIVEIGEFIVGIFGNGLIVLVNGIDWVKSQKISLADSILTSLALSRIIQLWITLFESFLMVLWPHLYFFSKLTKFFTIFWMMGDHLATWFATCLNVFYFFKIASLSHPCFIWLRWRIGRALLVLQLLSLCLLFFNFSLADTLSGFWVNVCNKQKRNSTLSSDVSTTVYHNIWIVFSLINLIPFLLSLTSLVLLYLSLMRHIRNLQLNSMGSRDVSTQAHRRAIKMVTSFLLFFIVHFFSVILSGWIFLNLQNQPARLFVILTMTIFPSVHTFVLIMGNSKLRQTAVGLLWHLNCHLKIVKLLAP</sequence>
<reference evidence="15" key="2">
    <citation type="submission" date="2025-09" db="UniProtKB">
        <authorList>
            <consortium name="Ensembl"/>
        </authorList>
    </citation>
    <scope>IDENTIFICATION</scope>
</reference>
<feature type="transmembrane region" description="Helical" evidence="13">
    <location>
        <begin position="17"/>
        <end position="36"/>
    </location>
</feature>
<keyword evidence="16" id="KW-1185">Reference proteome</keyword>
<dbReference type="Gene3D" id="1.20.1070.10">
    <property type="entry name" value="Rhodopsin 7-helix transmembrane proteins"/>
    <property type="match status" value="1"/>
</dbReference>
<dbReference type="AlphaFoldDB" id="A0A8C8YLB4"/>
<feature type="transmembrane region" description="Helical" evidence="13">
    <location>
        <begin position="87"/>
        <end position="109"/>
    </location>
</feature>
<dbReference type="SUPFAM" id="SSF81321">
    <property type="entry name" value="Family A G protein-coupled receptor-like"/>
    <property type="match status" value="1"/>
</dbReference>
<dbReference type="CDD" id="cd15024">
    <property type="entry name" value="7tm_TAS2R42"/>
    <property type="match status" value="1"/>
</dbReference>
<keyword evidence="6 13" id="KW-1133">Transmembrane helix</keyword>
<keyword evidence="5 12" id="KW-0812">Transmembrane</keyword>
<feature type="transmembrane region" description="Helical" evidence="13">
    <location>
        <begin position="180"/>
        <end position="204"/>
    </location>
</feature>
<name>A0A8C8YLB4_PROSS</name>
<keyword evidence="3 12" id="KW-0919">Taste</keyword>
<feature type="transmembrane region" description="Helical" evidence="13">
    <location>
        <begin position="238"/>
        <end position="257"/>
    </location>
</feature>
<evidence type="ECO:0000256" key="2">
    <source>
        <dbReference type="ARBA" id="ARBA00007376"/>
    </source>
</evidence>
<accession>A0A8C8YLB4</accession>
<dbReference type="GO" id="GO:0033038">
    <property type="term" value="F:bitter taste receptor activity"/>
    <property type="evidence" value="ECO:0007669"/>
    <property type="project" value="InterPro"/>
</dbReference>
<dbReference type="PANTHER" id="PTHR11394:SF78">
    <property type="entry name" value="TASTE RECEPTOR TYPE 2"/>
    <property type="match status" value="1"/>
</dbReference>
<dbReference type="FunFam" id="1.20.1070.10:FF:000042">
    <property type="entry name" value="Taste receptor type 2 member 7"/>
    <property type="match status" value="1"/>
</dbReference>
<evidence type="ECO:0000259" key="14">
    <source>
        <dbReference type="PROSITE" id="PS50262"/>
    </source>
</evidence>
<feature type="domain" description="G-protein coupled receptors family 1 profile" evidence="14">
    <location>
        <begin position="23"/>
        <end position="244"/>
    </location>
</feature>
<keyword evidence="8 12" id="KW-0472">Membrane</keyword>
<comment type="subcellular location">
    <subcellularLocation>
        <location evidence="1 12">Membrane</location>
        <topology evidence="1 12">Multi-pass membrane protein</topology>
    </subcellularLocation>
</comment>
<dbReference type="GO" id="GO:0004930">
    <property type="term" value="F:G protein-coupled receptor activity"/>
    <property type="evidence" value="ECO:0007669"/>
    <property type="project" value="UniProtKB-KW"/>
</dbReference>
<keyword evidence="9 12" id="KW-0675">Receptor</keyword>
<reference evidence="15" key="1">
    <citation type="submission" date="2025-08" db="UniProtKB">
        <authorList>
            <consortium name="Ensembl"/>
        </authorList>
    </citation>
    <scope>IDENTIFICATION</scope>
</reference>
<evidence type="ECO:0000256" key="5">
    <source>
        <dbReference type="ARBA" id="ARBA00022692"/>
    </source>
</evidence>
<feature type="transmembrane region" description="Helical" evidence="13">
    <location>
        <begin position="263"/>
        <end position="284"/>
    </location>
</feature>
<dbReference type="Ensembl" id="ENSPSMT00000002773.1">
    <property type="protein sequence ID" value="ENSPSMP00000002342.1"/>
    <property type="gene ID" value="ENSPSMG00000001822.1"/>
</dbReference>
<keyword evidence="4 12" id="KW-0716">Sensory transduction</keyword>
<dbReference type="Proteomes" id="UP000694414">
    <property type="component" value="Unplaced"/>
</dbReference>
<dbReference type="PANTHER" id="PTHR11394">
    <property type="entry name" value="TASTE RECEPTOR TYPE 2"/>
    <property type="match status" value="1"/>
</dbReference>
<feature type="transmembrane region" description="Helical" evidence="13">
    <location>
        <begin position="57"/>
        <end position="75"/>
    </location>
</feature>
<feature type="transmembrane region" description="Helical" evidence="13">
    <location>
        <begin position="129"/>
        <end position="148"/>
    </location>
</feature>
<dbReference type="GO" id="GO:0005886">
    <property type="term" value="C:plasma membrane"/>
    <property type="evidence" value="ECO:0007669"/>
    <property type="project" value="UniProtKB-ARBA"/>
</dbReference>
<evidence type="ECO:0000256" key="8">
    <source>
        <dbReference type="ARBA" id="ARBA00023136"/>
    </source>
</evidence>
<evidence type="ECO:0000256" key="11">
    <source>
        <dbReference type="RuleBase" id="RU004423"/>
    </source>
</evidence>
<organism evidence="15 16">
    <name type="scientific">Prolemur simus</name>
    <name type="common">Greater bamboo lemur</name>
    <name type="synonym">Hapalemur simus</name>
    <dbReference type="NCBI Taxonomy" id="1328070"/>
    <lineage>
        <taxon>Eukaryota</taxon>
        <taxon>Metazoa</taxon>
        <taxon>Chordata</taxon>
        <taxon>Craniata</taxon>
        <taxon>Vertebrata</taxon>
        <taxon>Euteleostomi</taxon>
        <taxon>Mammalia</taxon>
        <taxon>Eutheria</taxon>
        <taxon>Euarchontoglires</taxon>
        <taxon>Primates</taxon>
        <taxon>Strepsirrhini</taxon>
        <taxon>Lemuriformes</taxon>
        <taxon>Lemuridae</taxon>
        <taxon>Prolemur</taxon>
    </lineage>
</organism>
<protein>
    <recommendedName>
        <fullName evidence="12">Taste receptor type 2</fullName>
    </recommendedName>
</protein>
<evidence type="ECO:0000256" key="1">
    <source>
        <dbReference type="ARBA" id="ARBA00004141"/>
    </source>
</evidence>
<evidence type="ECO:0000256" key="7">
    <source>
        <dbReference type="ARBA" id="ARBA00023040"/>
    </source>
</evidence>
<keyword evidence="10 12" id="KW-0807">Transducer</keyword>
<evidence type="ECO:0000313" key="15">
    <source>
        <dbReference type="Ensembl" id="ENSPSMP00000002342.1"/>
    </source>
</evidence>
<evidence type="ECO:0000256" key="12">
    <source>
        <dbReference type="RuleBase" id="RU004424"/>
    </source>
</evidence>
<evidence type="ECO:0000256" key="10">
    <source>
        <dbReference type="ARBA" id="ARBA00023224"/>
    </source>
</evidence>
<keyword evidence="7 12" id="KW-0297">G-protein coupled receptor</keyword>
<comment type="similarity">
    <text evidence="2 11">Belongs to the G-protein coupled receptor T2R family.</text>
</comment>
<evidence type="ECO:0000256" key="4">
    <source>
        <dbReference type="ARBA" id="ARBA00022606"/>
    </source>
</evidence>
<evidence type="ECO:0000256" key="9">
    <source>
        <dbReference type="ARBA" id="ARBA00023170"/>
    </source>
</evidence>
<dbReference type="Pfam" id="PF05296">
    <property type="entry name" value="TAS2R"/>
    <property type="match status" value="1"/>
</dbReference>